<sequence length="464" mass="52094">MIRRHGTDVKMMCGTDFELISNVIRKDYISRCGDADRIHNEARDEATGGKELAANCKATGDDETVYATDSVMGKRQSTFVLGDAVVMELKAITCKLEQFIAMCLLKPVQAQRVFQKRDVFQSVEKVSEFSSGKAVASGKVEDGCSRPPLQRHNGEGGTGRSDKPTNVVPEHCLHLRRGKRVGKKKRKGGETQEEQMKQGCTDKISHCIETGGDAKPKYVRPYHVSQSQKESLKEQIQIILDAEVIVPSLSLWSAPIILIIQKAANGFNICPVIDFHALNQTMKILCTLYPSLMIDMLGGAKYTISLPWIVLVGFGKFTVIPEDQEKTGFSTPDGHYHCLFDRPNFFVYLDDIVFSKTEEEHIQNLKLVFEILRSAILKLKQEFIGFVEYYSWLIPNFSKVAQPLTELTKKDAFEWIEEREHAFSELREALCSKPILRYPDFSLPCYVICNSSGTVTSGSIVSKS</sequence>
<dbReference type="EMBL" id="JARBHB010000006">
    <property type="protein sequence ID" value="KAJ8881923.1"/>
    <property type="molecule type" value="Genomic_DNA"/>
</dbReference>
<protein>
    <recommendedName>
        <fullName evidence="2">Reverse transcriptase/retrotransposon-derived protein RNase H-like domain-containing protein</fullName>
    </recommendedName>
</protein>
<dbReference type="InterPro" id="IPR051320">
    <property type="entry name" value="Viral_Replic_Matur_Polypro"/>
</dbReference>
<feature type="domain" description="Reverse transcriptase/retrotransposon-derived protein RNase H-like" evidence="2">
    <location>
        <begin position="415"/>
        <end position="460"/>
    </location>
</feature>
<dbReference type="InterPro" id="IPR043502">
    <property type="entry name" value="DNA/RNA_pol_sf"/>
</dbReference>
<dbReference type="Proteomes" id="UP001159363">
    <property type="component" value="Chromosome 5"/>
</dbReference>
<dbReference type="CDD" id="cd01647">
    <property type="entry name" value="RT_LTR"/>
    <property type="match status" value="1"/>
</dbReference>
<dbReference type="InterPro" id="IPR041577">
    <property type="entry name" value="RT_RNaseH_2"/>
</dbReference>
<comment type="caution">
    <text evidence="3">The sequence shown here is derived from an EMBL/GenBank/DDBJ whole genome shotgun (WGS) entry which is preliminary data.</text>
</comment>
<evidence type="ECO:0000259" key="2">
    <source>
        <dbReference type="Pfam" id="PF17919"/>
    </source>
</evidence>
<evidence type="ECO:0000313" key="4">
    <source>
        <dbReference type="Proteomes" id="UP001159363"/>
    </source>
</evidence>
<reference evidence="3 4" key="1">
    <citation type="submission" date="2023-02" db="EMBL/GenBank/DDBJ databases">
        <title>LHISI_Scaffold_Assembly.</title>
        <authorList>
            <person name="Stuart O.P."/>
            <person name="Cleave R."/>
            <person name="Magrath M.J.L."/>
            <person name="Mikheyev A.S."/>
        </authorList>
    </citation>
    <scope>NUCLEOTIDE SEQUENCE [LARGE SCALE GENOMIC DNA]</scope>
    <source>
        <strain evidence="3">Daus_M_001</strain>
        <tissue evidence="3">Leg muscle</tissue>
    </source>
</reference>
<dbReference type="InterPro" id="IPR043128">
    <property type="entry name" value="Rev_trsase/Diguanyl_cyclase"/>
</dbReference>
<organism evidence="3 4">
    <name type="scientific">Dryococelus australis</name>
    <dbReference type="NCBI Taxonomy" id="614101"/>
    <lineage>
        <taxon>Eukaryota</taxon>
        <taxon>Metazoa</taxon>
        <taxon>Ecdysozoa</taxon>
        <taxon>Arthropoda</taxon>
        <taxon>Hexapoda</taxon>
        <taxon>Insecta</taxon>
        <taxon>Pterygota</taxon>
        <taxon>Neoptera</taxon>
        <taxon>Polyneoptera</taxon>
        <taxon>Phasmatodea</taxon>
        <taxon>Verophasmatodea</taxon>
        <taxon>Anareolatae</taxon>
        <taxon>Phasmatidae</taxon>
        <taxon>Eurycanthinae</taxon>
        <taxon>Dryococelus</taxon>
    </lineage>
</organism>
<dbReference type="Gene3D" id="3.30.70.270">
    <property type="match status" value="1"/>
</dbReference>
<evidence type="ECO:0000313" key="3">
    <source>
        <dbReference type="EMBL" id="KAJ8881923.1"/>
    </source>
</evidence>
<dbReference type="SUPFAM" id="SSF56672">
    <property type="entry name" value="DNA/RNA polymerases"/>
    <property type="match status" value="1"/>
</dbReference>
<dbReference type="PANTHER" id="PTHR33064:SF37">
    <property type="entry name" value="RIBONUCLEASE H"/>
    <property type="match status" value="1"/>
</dbReference>
<feature type="region of interest" description="Disordered" evidence="1">
    <location>
        <begin position="137"/>
        <end position="169"/>
    </location>
</feature>
<proteinExistence type="predicted"/>
<name>A0ABQ9HC84_9NEOP</name>
<gene>
    <name evidence="3" type="ORF">PR048_018409</name>
</gene>
<dbReference type="PANTHER" id="PTHR33064">
    <property type="entry name" value="POL PROTEIN"/>
    <property type="match status" value="1"/>
</dbReference>
<evidence type="ECO:0000256" key="1">
    <source>
        <dbReference type="SAM" id="MobiDB-lite"/>
    </source>
</evidence>
<dbReference type="Gene3D" id="3.10.10.10">
    <property type="entry name" value="HIV Type 1 Reverse Transcriptase, subunit A, domain 1"/>
    <property type="match status" value="1"/>
</dbReference>
<dbReference type="Pfam" id="PF17919">
    <property type="entry name" value="RT_RNaseH_2"/>
    <property type="match status" value="1"/>
</dbReference>
<keyword evidence="4" id="KW-1185">Reference proteome</keyword>
<accession>A0ABQ9HC84</accession>